<proteinExistence type="predicted"/>
<feature type="domain" description="UspA" evidence="2">
    <location>
        <begin position="61"/>
        <end position="207"/>
    </location>
</feature>
<feature type="region of interest" description="Disordered" evidence="1">
    <location>
        <begin position="209"/>
        <end position="242"/>
    </location>
</feature>
<dbReference type="Gene3D" id="3.40.50.620">
    <property type="entry name" value="HUPs"/>
    <property type="match status" value="1"/>
</dbReference>
<comment type="caution">
    <text evidence="3">The sequence shown here is derived from an EMBL/GenBank/DDBJ whole genome shotgun (WGS) entry which is preliminary data.</text>
</comment>
<dbReference type="EMBL" id="VDMQ01000012">
    <property type="protein sequence ID" value="TNM53059.1"/>
    <property type="molecule type" value="Genomic_DNA"/>
</dbReference>
<dbReference type="Proteomes" id="UP000314223">
    <property type="component" value="Unassembled WGS sequence"/>
</dbReference>
<organism evidence="3 4">
    <name type="scientific">Brevibacterium sediminis</name>
    <dbReference type="NCBI Taxonomy" id="1857024"/>
    <lineage>
        <taxon>Bacteria</taxon>
        <taxon>Bacillati</taxon>
        <taxon>Actinomycetota</taxon>
        <taxon>Actinomycetes</taxon>
        <taxon>Micrococcales</taxon>
        <taxon>Brevibacteriaceae</taxon>
        <taxon>Brevibacterium</taxon>
    </lineage>
</organism>
<evidence type="ECO:0000313" key="4">
    <source>
        <dbReference type="Proteomes" id="UP000314223"/>
    </source>
</evidence>
<dbReference type="InterPro" id="IPR006016">
    <property type="entry name" value="UspA"/>
</dbReference>
<dbReference type="RefSeq" id="WP_139469894.1">
    <property type="nucleotide sequence ID" value="NZ_VDMQ01000012.1"/>
</dbReference>
<dbReference type="AlphaFoldDB" id="A0A5C4WZQ6"/>
<dbReference type="CDD" id="cd00293">
    <property type="entry name" value="USP-like"/>
    <property type="match status" value="1"/>
</dbReference>
<protein>
    <submittedName>
        <fullName evidence="3">Universal stress protein</fullName>
    </submittedName>
</protein>
<reference evidence="3 4" key="1">
    <citation type="submission" date="2019-06" db="EMBL/GenBank/DDBJ databases">
        <authorList>
            <person name="Mardanova A.M."/>
            <person name="Pudova D.S."/>
            <person name="Shagimardanova E.I."/>
            <person name="Gogoleva N.E."/>
            <person name="Lutfullin M.T."/>
            <person name="Hadieva G.F."/>
            <person name="Sharipova M.R."/>
        </authorList>
    </citation>
    <scope>NUCLEOTIDE SEQUENCE [LARGE SCALE GENOMIC DNA]</scope>
    <source>
        <strain evidence="3 4">MG-1</strain>
    </source>
</reference>
<name>A0A5C4WZQ6_9MICO</name>
<evidence type="ECO:0000259" key="2">
    <source>
        <dbReference type="Pfam" id="PF00582"/>
    </source>
</evidence>
<dbReference type="Pfam" id="PF00582">
    <property type="entry name" value="Usp"/>
    <property type="match status" value="1"/>
</dbReference>
<gene>
    <name evidence="3" type="ORF">FHQ09_16440</name>
</gene>
<sequence length="242" mass="25442">MLVSRLRGTAVGLAVPNLGGGTSVFAFDNSPYLDRLQHARKVGETMTASPDPIDDGPPRTRIILGVVPDQPAEVIAAAADYAAHFDAELVCAHVDDSRYTVETRPDGSVLSMPIDPDTTDEAATEFDPELQDRIAAALEGTNVAWSTRALAGSPAQELDRLAEALDARMIILGVRRAGVLGSLHEFFNGSVAIQLSRRQHRPLVVVPLATGTDDMGNPESPATSPTPGASPAAETQAGEGEQ</sequence>
<accession>A0A5C4WZQ6</accession>
<evidence type="ECO:0000256" key="1">
    <source>
        <dbReference type="SAM" id="MobiDB-lite"/>
    </source>
</evidence>
<dbReference type="SUPFAM" id="SSF52402">
    <property type="entry name" value="Adenine nucleotide alpha hydrolases-like"/>
    <property type="match status" value="1"/>
</dbReference>
<evidence type="ECO:0000313" key="3">
    <source>
        <dbReference type="EMBL" id="TNM53059.1"/>
    </source>
</evidence>
<dbReference type="InterPro" id="IPR014729">
    <property type="entry name" value="Rossmann-like_a/b/a_fold"/>
</dbReference>
<feature type="compositionally biased region" description="Low complexity" evidence="1">
    <location>
        <begin position="218"/>
        <end position="235"/>
    </location>
</feature>